<evidence type="ECO:0000313" key="1">
    <source>
        <dbReference type="EMBL" id="NYG05726.1"/>
    </source>
</evidence>
<dbReference type="AlphaFoldDB" id="A0A852WJL8"/>
<comment type="caution">
    <text evidence="1">The sequence shown here is derived from an EMBL/GenBank/DDBJ whole genome shotgun (WGS) entry which is preliminary data.</text>
</comment>
<name>A0A852WJL8_9MICO</name>
<dbReference type="EMBL" id="JACCAB010000001">
    <property type="protein sequence ID" value="NYG05726.1"/>
    <property type="molecule type" value="Genomic_DNA"/>
</dbReference>
<protein>
    <submittedName>
        <fullName evidence="1">Uncharacterized protein</fullName>
    </submittedName>
</protein>
<evidence type="ECO:0000313" key="2">
    <source>
        <dbReference type="Proteomes" id="UP000573599"/>
    </source>
</evidence>
<proteinExistence type="predicted"/>
<gene>
    <name evidence="1" type="ORF">BJ986_000213</name>
</gene>
<sequence>MAQLNRWGVGVEIPHGGSELDERGRNVEHTIDSGCGLAPSHISPQLLVADRLGERLGQDVEHRTPRMPRIVDCPPLTVPDMPAETVYVQEAVDVRAREPVGHPDLSGVLLPRAGHGSAVLVVAVGADTVQAHQTASRS</sequence>
<organism evidence="1 2">
    <name type="scientific">Pedococcus badiiscoriae</name>
    <dbReference type="NCBI Taxonomy" id="642776"/>
    <lineage>
        <taxon>Bacteria</taxon>
        <taxon>Bacillati</taxon>
        <taxon>Actinomycetota</taxon>
        <taxon>Actinomycetes</taxon>
        <taxon>Micrococcales</taxon>
        <taxon>Intrasporangiaceae</taxon>
        <taxon>Pedococcus</taxon>
    </lineage>
</organism>
<reference evidence="1 2" key="1">
    <citation type="submission" date="2020-07" db="EMBL/GenBank/DDBJ databases">
        <title>Sequencing the genomes of 1000 actinobacteria strains.</title>
        <authorList>
            <person name="Klenk H.-P."/>
        </authorList>
    </citation>
    <scope>NUCLEOTIDE SEQUENCE [LARGE SCALE GENOMIC DNA]</scope>
    <source>
        <strain evidence="1 2">DSM 23987</strain>
    </source>
</reference>
<dbReference type="Proteomes" id="UP000573599">
    <property type="component" value="Unassembled WGS sequence"/>
</dbReference>
<keyword evidence="2" id="KW-1185">Reference proteome</keyword>
<accession>A0A852WJL8</accession>